<protein>
    <submittedName>
        <fullName evidence="1">Uncharacterized protein</fullName>
    </submittedName>
</protein>
<reference evidence="1" key="1">
    <citation type="submission" date="2021-01" db="EMBL/GenBank/DDBJ databases">
        <authorList>
            <person name="Corre E."/>
            <person name="Pelletier E."/>
            <person name="Niang G."/>
            <person name="Scheremetjew M."/>
            <person name="Finn R."/>
            <person name="Kale V."/>
            <person name="Holt S."/>
            <person name="Cochrane G."/>
            <person name="Meng A."/>
            <person name="Brown T."/>
            <person name="Cohen L."/>
        </authorList>
    </citation>
    <scope>NUCLEOTIDE SEQUENCE</scope>
    <source>
        <strain evidence="1">PLY182g</strain>
    </source>
</reference>
<gene>
    <name evidence="1" type="ORF">CPEL01642_LOCUS10882</name>
</gene>
<dbReference type="AlphaFoldDB" id="A0A7S0LB04"/>
<sequence>MIGLREKNRPRYNLLNDIIMLNMAMEELQGAYSYYNTKHKKVLVQFNDPVDDVYYFGPLMRGHPPACARHHPCSGSSFSNWWAGYVFGAFGAGEGARPDPELLGTRFGSDAHLEHLLQGRPPFLSLELWGCDDIKLLDLLGDVRDQLSALCARFPFEPTLPPRFLVSFMRTYAEADTFFAAHPQYDPETHFQLSDEEMEDESEEDDEAS</sequence>
<organism evidence="1">
    <name type="scientific">Coccolithus braarudii</name>
    <dbReference type="NCBI Taxonomy" id="221442"/>
    <lineage>
        <taxon>Eukaryota</taxon>
        <taxon>Haptista</taxon>
        <taxon>Haptophyta</taxon>
        <taxon>Prymnesiophyceae</taxon>
        <taxon>Coccolithales</taxon>
        <taxon>Coccolithaceae</taxon>
        <taxon>Coccolithus</taxon>
    </lineage>
</organism>
<evidence type="ECO:0000313" key="1">
    <source>
        <dbReference type="EMBL" id="CAD8607524.1"/>
    </source>
</evidence>
<dbReference type="EMBL" id="HBEY01022782">
    <property type="protein sequence ID" value="CAD8607524.1"/>
    <property type="molecule type" value="Transcribed_RNA"/>
</dbReference>
<proteinExistence type="predicted"/>
<accession>A0A7S0LB04</accession>
<name>A0A7S0LB04_9EUKA</name>